<keyword evidence="2" id="KW-1185">Reference proteome</keyword>
<accession>A0A9Q1M3E3</accession>
<dbReference type="AlphaFoldDB" id="A0A9Q1M3E3"/>
<organism evidence="1 2">
    <name type="scientific">Anisodus acutangulus</name>
    <dbReference type="NCBI Taxonomy" id="402998"/>
    <lineage>
        <taxon>Eukaryota</taxon>
        <taxon>Viridiplantae</taxon>
        <taxon>Streptophyta</taxon>
        <taxon>Embryophyta</taxon>
        <taxon>Tracheophyta</taxon>
        <taxon>Spermatophyta</taxon>
        <taxon>Magnoliopsida</taxon>
        <taxon>eudicotyledons</taxon>
        <taxon>Gunneridae</taxon>
        <taxon>Pentapetalae</taxon>
        <taxon>asterids</taxon>
        <taxon>lamiids</taxon>
        <taxon>Solanales</taxon>
        <taxon>Solanaceae</taxon>
        <taxon>Solanoideae</taxon>
        <taxon>Hyoscyameae</taxon>
        <taxon>Anisodus</taxon>
    </lineage>
</organism>
<protein>
    <submittedName>
        <fullName evidence="1">Uncharacterized protein</fullName>
    </submittedName>
</protein>
<comment type="caution">
    <text evidence="1">The sequence shown here is derived from an EMBL/GenBank/DDBJ whole genome shotgun (WGS) entry which is preliminary data.</text>
</comment>
<dbReference type="Proteomes" id="UP001152561">
    <property type="component" value="Unassembled WGS sequence"/>
</dbReference>
<gene>
    <name evidence="1" type="ORF">K7X08_021425</name>
</gene>
<dbReference type="OrthoDB" id="5800476at2759"/>
<reference evidence="2" key="1">
    <citation type="journal article" date="2023" name="Proc. Natl. Acad. Sci. U.S.A.">
        <title>Genomic and structural basis for evolution of tropane alkaloid biosynthesis.</title>
        <authorList>
            <person name="Wanga Y.-J."/>
            <person name="Taina T."/>
            <person name="Yua J.-Y."/>
            <person name="Lia J."/>
            <person name="Xua B."/>
            <person name="Chenc J."/>
            <person name="D'Auriad J.C."/>
            <person name="Huanga J.-P."/>
            <person name="Huanga S.-X."/>
        </authorList>
    </citation>
    <scope>NUCLEOTIDE SEQUENCE [LARGE SCALE GENOMIC DNA]</scope>
    <source>
        <strain evidence="2">cv. KIB-2019</strain>
    </source>
</reference>
<name>A0A9Q1M3E3_9SOLA</name>
<proteinExistence type="predicted"/>
<sequence length="88" mass="10263">MDMFTDLMTISSWLNLPWQGLKAHAKKQKCDKISETKTLTPKEVLCKSYPDLFIREGYQFGYVFDWTILKYPQIGASSREDVLVLLEL</sequence>
<evidence type="ECO:0000313" key="2">
    <source>
        <dbReference type="Proteomes" id="UP001152561"/>
    </source>
</evidence>
<evidence type="ECO:0000313" key="1">
    <source>
        <dbReference type="EMBL" id="KAJ8548189.1"/>
    </source>
</evidence>
<dbReference type="EMBL" id="JAJAGQ010000012">
    <property type="protein sequence ID" value="KAJ8548189.1"/>
    <property type="molecule type" value="Genomic_DNA"/>
</dbReference>